<feature type="compositionally biased region" description="Polar residues" evidence="1">
    <location>
        <begin position="584"/>
        <end position="614"/>
    </location>
</feature>
<feature type="compositionally biased region" description="Basic residues" evidence="1">
    <location>
        <begin position="765"/>
        <end position="774"/>
    </location>
</feature>
<dbReference type="SUPFAM" id="SSF52058">
    <property type="entry name" value="L domain-like"/>
    <property type="match status" value="1"/>
</dbReference>
<protein>
    <recommendedName>
        <fullName evidence="4">F-box domain-containing protein</fullName>
    </recommendedName>
</protein>
<dbReference type="PANTHER" id="PTHR14753">
    <property type="entry name" value="F-BOX ONLY PROTEIN 38"/>
    <property type="match status" value="1"/>
</dbReference>
<dbReference type="GO" id="GO:0031146">
    <property type="term" value="P:SCF-dependent proteasomal ubiquitin-dependent protein catabolic process"/>
    <property type="evidence" value="ECO:0007669"/>
    <property type="project" value="InterPro"/>
</dbReference>
<dbReference type="InterPro" id="IPR036047">
    <property type="entry name" value="F-box-like_dom_sf"/>
</dbReference>
<dbReference type="SUPFAM" id="SSF81383">
    <property type="entry name" value="F-box domain"/>
    <property type="match status" value="1"/>
</dbReference>
<feature type="region of interest" description="Disordered" evidence="1">
    <location>
        <begin position="529"/>
        <end position="857"/>
    </location>
</feature>
<dbReference type="InterPro" id="IPR032675">
    <property type="entry name" value="LRR_dom_sf"/>
</dbReference>
<dbReference type="CDD" id="cd22107">
    <property type="entry name" value="F-box_FBXO38"/>
    <property type="match status" value="1"/>
</dbReference>
<gene>
    <name evidence="2" type="ORF">NP493_6g03017</name>
</gene>
<comment type="caution">
    <text evidence="2">The sequence shown here is derived from an EMBL/GenBank/DDBJ whole genome shotgun (WGS) entry which is preliminary data.</text>
</comment>
<dbReference type="InterPro" id="IPR042354">
    <property type="entry name" value="FBX38"/>
</dbReference>
<evidence type="ECO:0000313" key="3">
    <source>
        <dbReference type="Proteomes" id="UP001209878"/>
    </source>
</evidence>
<dbReference type="AlphaFoldDB" id="A0AAD9PFJ6"/>
<dbReference type="GO" id="GO:0070936">
    <property type="term" value="P:protein K48-linked ubiquitination"/>
    <property type="evidence" value="ECO:0007669"/>
    <property type="project" value="TreeGrafter"/>
</dbReference>
<reference evidence="2" key="1">
    <citation type="journal article" date="2023" name="Mol. Biol. Evol.">
        <title>Third-Generation Sequencing Reveals the Adaptive Role of the Epigenome in Three Deep-Sea Polychaetes.</title>
        <authorList>
            <person name="Perez M."/>
            <person name="Aroh O."/>
            <person name="Sun Y."/>
            <person name="Lan Y."/>
            <person name="Juniper S.K."/>
            <person name="Young C.R."/>
            <person name="Angers B."/>
            <person name="Qian P.Y."/>
        </authorList>
    </citation>
    <scope>NUCLEOTIDE SEQUENCE</scope>
    <source>
        <strain evidence="2">R07B-5</strain>
    </source>
</reference>
<keyword evidence="3" id="KW-1185">Reference proteome</keyword>
<feature type="compositionally biased region" description="Low complexity" evidence="1">
    <location>
        <begin position="811"/>
        <end position="821"/>
    </location>
</feature>
<organism evidence="2 3">
    <name type="scientific">Ridgeia piscesae</name>
    <name type="common">Tubeworm</name>
    <dbReference type="NCBI Taxonomy" id="27915"/>
    <lineage>
        <taxon>Eukaryota</taxon>
        <taxon>Metazoa</taxon>
        <taxon>Spiralia</taxon>
        <taxon>Lophotrochozoa</taxon>
        <taxon>Annelida</taxon>
        <taxon>Polychaeta</taxon>
        <taxon>Sedentaria</taxon>
        <taxon>Canalipalpata</taxon>
        <taxon>Sabellida</taxon>
        <taxon>Siboglinidae</taxon>
        <taxon>Ridgeia</taxon>
    </lineage>
</organism>
<name>A0AAD9PFJ6_RIDPI</name>
<dbReference type="GO" id="GO:0005634">
    <property type="term" value="C:nucleus"/>
    <property type="evidence" value="ECO:0007669"/>
    <property type="project" value="TreeGrafter"/>
</dbReference>
<proteinExistence type="predicted"/>
<dbReference type="EMBL" id="JAODUO010000005">
    <property type="protein sequence ID" value="KAK2193891.1"/>
    <property type="molecule type" value="Genomic_DNA"/>
</dbReference>
<evidence type="ECO:0008006" key="4">
    <source>
        <dbReference type="Google" id="ProtNLM"/>
    </source>
</evidence>
<sequence length="1141" mass="125898">MKRRKISSKSQKSWLEGESQLVTVLNMAEGHRFTARDGAGVMTTSPPSSSRHGACGLSPTDHLSEMSLEILCHIIDYLPLYDTMRVESLSRKLHEAVSLHLRLVSKVNFTEGQIYGTMSPRFNDRTFLSFLRRCSDVRLVWGLHPIVLARRRQRGSETLSVPGVITALQHCPRLRGVETSDIFLLEALLSYLPHIELLQTFKNRNGCFPPPAENKLTLMTNAHITTLNLTGVTMPELPKMEYLQHLFLRWVQITDPHPFRDFGAPNLKTFAMNNCAGPVNALKYVPLVTGLATSHSLSRLELVRVPFLAGLIQHVVEESWPMQGFQQLKRIIVGACKHVLEVDIGYLMITCKQKLEDLSLQPSLSKDSFFVSLTLAEVEFPNFETLHVGFVDEFPEFGKWTSEELQRHGLAEVSESPASISDVGMKAASQGPAWTEDPRPLQLSPSTQSYVLVPRRYGMDVWNSLRVLRLWRCHAIRLYDFCEMVPLLPALESLQLEYMFREPPKGCSRVGLSAGTGLGVSAALVSNNGTTPNIDNNNAPAPAAAPPPPPPGAPPLEDDEPQQGGGNSIGLQAPPGDDVPAVANSRNAGNNTADVKSSPSSTPARNVTGSSTPGGATVCVAKLRDKSSTSTGCETTAEYNQSKPETSNAKCVANESGAKNHSSQDVPTSSQSGPEQPKPVSSGRTDIDRYASACHGGPLQHNSTAAARGHGSGTDGRQSALQIQLADNRSERQTSKDAPQFHLVDPSGTEASSGKGKSLIGSRKGVVKRSHSSRLVHQSCQAVSEEIRQSTKKAKEGEDVGDANPISQSDPIPGSSESPRSSSKRQHSPTVDTAHGETFSRRVGGKRPKMCDQATSTSDPVIEDDHIQVFTLRSSTLVNVNLFHVGITDLVIEQTPALQILTGCACRVLKNVLIRKAPRLARVSFSQCRKLRHEDLVDEVCTQPADVNRLIILRPVQNYEVMRLEKLVFNTREFKCHMCLVHDYSTDPTQILQGQHKAADWLDIDSGVTNELLKTGWESSEQTTRETSTAYPWGRNVFRRYWHGEKPPCKLVREMVSDMPWWRHLVDSEKINMALEQEEMHAGTKRGPGERRWLYRKICTDILPQEVAEARETGLTLYQHSTVVYVNLCDSNGTLTPDMYL</sequence>
<dbReference type="Gene3D" id="3.80.10.10">
    <property type="entry name" value="Ribonuclease Inhibitor"/>
    <property type="match status" value="1"/>
</dbReference>
<feature type="compositionally biased region" description="Polar residues" evidence="1">
    <location>
        <begin position="657"/>
        <end position="674"/>
    </location>
</feature>
<evidence type="ECO:0000256" key="1">
    <source>
        <dbReference type="SAM" id="MobiDB-lite"/>
    </source>
</evidence>
<feature type="compositionally biased region" description="Polar residues" evidence="1">
    <location>
        <begin position="715"/>
        <end position="727"/>
    </location>
</feature>
<dbReference type="GO" id="GO:0005737">
    <property type="term" value="C:cytoplasm"/>
    <property type="evidence" value="ECO:0007669"/>
    <property type="project" value="TreeGrafter"/>
</dbReference>
<feature type="compositionally biased region" description="Basic and acidic residues" evidence="1">
    <location>
        <begin position="785"/>
        <end position="798"/>
    </location>
</feature>
<feature type="compositionally biased region" description="Polar residues" evidence="1">
    <location>
        <begin position="628"/>
        <end position="649"/>
    </location>
</feature>
<accession>A0AAD9PFJ6</accession>
<dbReference type="Proteomes" id="UP001209878">
    <property type="component" value="Unassembled WGS sequence"/>
</dbReference>
<feature type="compositionally biased region" description="Pro residues" evidence="1">
    <location>
        <begin position="543"/>
        <end position="554"/>
    </location>
</feature>
<feature type="compositionally biased region" description="Low complexity" evidence="1">
    <location>
        <begin position="529"/>
        <end position="542"/>
    </location>
</feature>
<dbReference type="PANTHER" id="PTHR14753:SF3">
    <property type="entry name" value="F-BOX ONLY PROTEIN 38"/>
    <property type="match status" value="1"/>
</dbReference>
<evidence type="ECO:0000313" key="2">
    <source>
        <dbReference type="EMBL" id="KAK2193891.1"/>
    </source>
</evidence>